<keyword evidence="5 6" id="KW-0472">Membrane</keyword>
<evidence type="ECO:0000256" key="1">
    <source>
        <dbReference type="ARBA" id="ARBA00004141"/>
    </source>
</evidence>
<name>A0A4C1UP44_EUMVA</name>
<evidence type="ECO:0000256" key="4">
    <source>
        <dbReference type="ARBA" id="ARBA00022989"/>
    </source>
</evidence>
<accession>A0A4C1UP44</accession>
<evidence type="ECO:0000256" key="6">
    <source>
        <dbReference type="SAM" id="Phobius"/>
    </source>
</evidence>
<evidence type="ECO:0000256" key="5">
    <source>
        <dbReference type="ARBA" id="ARBA00023136"/>
    </source>
</evidence>
<evidence type="ECO:0000256" key="2">
    <source>
        <dbReference type="ARBA" id="ARBA00022448"/>
    </source>
</evidence>
<feature type="transmembrane region" description="Helical" evidence="6">
    <location>
        <begin position="52"/>
        <end position="75"/>
    </location>
</feature>
<protein>
    <submittedName>
        <fullName evidence="8">ABC transporter G family member 16</fullName>
    </submittedName>
</protein>
<keyword evidence="4 6" id="KW-1133">Transmembrane helix</keyword>
<dbReference type="Proteomes" id="UP000299102">
    <property type="component" value="Unassembled WGS sequence"/>
</dbReference>
<evidence type="ECO:0000313" key="8">
    <source>
        <dbReference type="EMBL" id="GBP27614.1"/>
    </source>
</evidence>
<evidence type="ECO:0000256" key="3">
    <source>
        <dbReference type="ARBA" id="ARBA00022692"/>
    </source>
</evidence>
<feature type="transmembrane region" description="Helical" evidence="6">
    <location>
        <begin position="125"/>
        <end position="145"/>
    </location>
</feature>
<dbReference type="OrthoDB" id="66620at2759"/>
<gene>
    <name evidence="8" type="primary">abcG16</name>
    <name evidence="8" type="ORF">EVAR_102868_1</name>
</gene>
<dbReference type="GO" id="GO:0140359">
    <property type="term" value="F:ABC-type transporter activity"/>
    <property type="evidence" value="ECO:0007669"/>
    <property type="project" value="InterPro"/>
</dbReference>
<feature type="domain" description="ABC-2 type transporter transmembrane" evidence="7">
    <location>
        <begin position="37"/>
        <end position="167"/>
    </location>
</feature>
<reference evidence="8 9" key="1">
    <citation type="journal article" date="2019" name="Commun. Biol.">
        <title>The bagworm genome reveals a unique fibroin gene that provides high tensile strength.</title>
        <authorList>
            <person name="Kono N."/>
            <person name="Nakamura H."/>
            <person name="Ohtoshi R."/>
            <person name="Tomita M."/>
            <person name="Numata K."/>
            <person name="Arakawa K."/>
        </authorList>
    </citation>
    <scope>NUCLEOTIDE SEQUENCE [LARGE SCALE GENOMIC DNA]</scope>
</reference>
<sequence length="279" mass="31520">MAAKLTQNDRVGFHYSVMCLAMWPILLWLGARDAGSTRRYVEHDIAAGLYSRIVFVIVDQIMDIFSSVFIWLAYLVPSYAMSGLYTDAGTKTNGFILYLGYMLLYFISIQMLVRAVIYLVPMERTASVISGFLLLLGILVNGVMLQQDDLPPYLTWLQYISPSRWTLPELLRWELSDSVLISSISEDVRCSTKRPYQDIIVQAPQCPPPSGAQVLTNYDYMRGSRIWESTDESFLVALAVLYGICALVAIFAFVLNCTDYMKSKEKKARKGHKVTSNAP</sequence>
<feature type="transmembrane region" description="Helical" evidence="6">
    <location>
        <begin position="95"/>
        <end position="113"/>
    </location>
</feature>
<evidence type="ECO:0000259" key="7">
    <source>
        <dbReference type="Pfam" id="PF01061"/>
    </source>
</evidence>
<dbReference type="STRING" id="151549.A0A4C1UP44"/>
<dbReference type="AlphaFoldDB" id="A0A4C1UP44"/>
<keyword evidence="2" id="KW-0813">Transport</keyword>
<dbReference type="GO" id="GO:0016020">
    <property type="term" value="C:membrane"/>
    <property type="evidence" value="ECO:0007669"/>
    <property type="project" value="UniProtKB-SubCell"/>
</dbReference>
<keyword evidence="3 6" id="KW-0812">Transmembrane</keyword>
<dbReference type="PANTHER" id="PTHR19241">
    <property type="entry name" value="ATP-BINDING CASSETTE TRANSPORTER"/>
    <property type="match status" value="1"/>
</dbReference>
<feature type="transmembrane region" description="Helical" evidence="6">
    <location>
        <begin position="234"/>
        <end position="257"/>
    </location>
</feature>
<dbReference type="EMBL" id="BGZK01000196">
    <property type="protein sequence ID" value="GBP27614.1"/>
    <property type="molecule type" value="Genomic_DNA"/>
</dbReference>
<dbReference type="InterPro" id="IPR013525">
    <property type="entry name" value="ABC2_TM"/>
</dbReference>
<feature type="transmembrane region" description="Helical" evidence="6">
    <location>
        <begin position="12"/>
        <end position="31"/>
    </location>
</feature>
<proteinExistence type="predicted"/>
<dbReference type="Pfam" id="PF01061">
    <property type="entry name" value="ABC2_membrane"/>
    <property type="match status" value="1"/>
</dbReference>
<keyword evidence="9" id="KW-1185">Reference proteome</keyword>
<organism evidence="8 9">
    <name type="scientific">Eumeta variegata</name>
    <name type="common">Bagworm moth</name>
    <name type="synonym">Eumeta japonica</name>
    <dbReference type="NCBI Taxonomy" id="151549"/>
    <lineage>
        <taxon>Eukaryota</taxon>
        <taxon>Metazoa</taxon>
        <taxon>Ecdysozoa</taxon>
        <taxon>Arthropoda</taxon>
        <taxon>Hexapoda</taxon>
        <taxon>Insecta</taxon>
        <taxon>Pterygota</taxon>
        <taxon>Neoptera</taxon>
        <taxon>Endopterygota</taxon>
        <taxon>Lepidoptera</taxon>
        <taxon>Glossata</taxon>
        <taxon>Ditrysia</taxon>
        <taxon>Tineoidea</taxon>
        <taxon>Psychidae</taxon>
        <taxon>Oiketicinae</taxon>
        <taxon>Eumeta</taxon>
    </lineage>
</organism>
<comment type="caution">
    <text evidence="8">The sequence shown here is derived from an EMBL/GenBank/DDBJ whole genome shotgun (WGS) entry which is preliminary data.</text>
</comment>
<comment type="subcellular location">
    <subcellularLocation>
        <location evidence="1">Membrane</location>
        <topology evidence="1">Multi-pass membrane protein</topology>
    </subcellularLocation>
</comment>
<evidence type="ECO:0000313" key="9">
    <source>
        <dbReference type="Proteomes" id="UP000299102"/>
    </source>
</evidence>